<evidence type="ECO:0000256" key="8">
    <source>
        <dbReference type="SAM" id="SignalP"/>
    </source>
</evidence>
<evidence type="ECO:0000313" key="10">
    <source>
        <dbReference type="Proteomes" id="UP001310248"/>
    </source>
</evidence>
<dbReference type="SUPFAM" id="SSF56935">
    <property type="entry name" value="Porins"/>
    <property type="match status" value="1"/>
</dbReference>
<feature type="signal peptide" evidence="8">
    <location>
        <begin position="1"/>
        <end position="24"/>
    </location>
</feature>
<dbReference type="Gene3D" id="2.40.160.60">
    <property type="entry name" value="Outer membrane protein transport protein (OMPP1/FadL/TodX)"/>
    <property type="match status" value="1"/>
</dbReference>
<evidence type="ECO:0000256" key="6">
    <source>
        <dbReference type="ARBA" id="ARBA00023136"/>
    </source>
</evidence>
<evidence type="ECO:0000256" key="3">
    <source>
        <dbReference type="ARBA" id="ARBA00022452"/>
    </source>
</evidence>
<keyword evidence="4" id="KW-0812">Transmembrane</keyword>
<evidence type="ECO:0000313" key="9">
    <source>
        <dbReference type="EMBL" id="MEE1672916.1"/>
    </source>
</evidence>
<dbReference type="Proteomes" id="UP001310248">
    <property type="component" value="Unassembled WGS sequence"/>
</dbReference>
<evidence type="ECO:0000256" key="4">
    <source>
        <dbReference type="ARBA" id="ARBA00022692"/>
    </source>
</evidence>
<keyword evidence="3" id="KW-1134">Transmembrane beta strand</keyword>
<comment type="similarity">
    <text evidence="2">Belongs to the OmpP1/FadL family.</text>
</comment>
<dbReference type="InterPro" id="IPR005017">
    <property type="entry name" value="OMPP1/FadL/TodX"/>
</dbReference>
<evidence type="ECO:0000256" key="7">
    <source>
        <dbReference type="ARBA" id="ARBA00023237"/>
    </source>
</evidence>
<evidence type="ECO:0000256" key="1">
    <source>
        <dbReference type="ARBA" id="ARBA00004571"/>
    </source>
</evidence>
<name>A0ABU7G0R5_9ALTE</name>
<dbReference type="Pfam" id="PF03349">
    <property type="entry name" value="Toluene_X"/>
    <property type="match status" value="1"/>
</dbReference>
<comment type="subcellular location">
    <subcellularLocation>
        <location evidence="1">Cell outer membrane</location>
        <topology evidence="1">Multi-pass membrane protein</topology>
    </subcellularLocation>
</comment>
<keyword evidence="5 8" id="KW-0732">Signal</keyword>
<protein>
    <submittedName>
        <fullName evidence="9">Outer membrane protein transport protein</fullName>
    </submittedName>
</protein>
<feature type="chain" id="PRO_5046984681" evidence="8">
    <location>
        <begin position="25"/>
        <end position="417"/>
    </location>
</feature>
<organism evidence="9 10">
    <name type="scientific">Agarivorans aestuarii</name>
    <dbReference type="NCBI Taxonomy" id="1563703"/>
    <lineage>
        <taxon>Bacteria</taxon>
        <taxon>Pseudomonadati</taxon>
        <taxon>Pseudomonadota</taxon>
        <taxon>Gammaproteobacteria</taxon>
        <taxon>Alteromonadales</taxon>
        <taxon>Alteromonadaceae</taxon>
        <taxon>Agarivorans</taxon>
    </lineage>
</organism>
<dbReference type="EMBL" id="JAYDYW010000004">
    <property type="protein sequence ID" value="MEE1672916.1"/>
    <property type="molecule type" value="Genomic_DNA"/>
</dbReference>
<proteinExistence type="inferred from homology"/>
<keyword evidence="6" id="KW-0472">Membrane</keyword>
<accession>A0ABU7G0R5</accession>
<reference evidence="10" key="1">
    <citation type="submission" date="2023-07" db="EMBL/GenBank/DDBJ databases">
        <title>Draft genome sequence of Agarivorans aestuarii strain ZMCS4, a CAZymes producing bacteria isolated from the marine brown algae Clodostephus spongiosus.</title>
        <authorList>
            <person name="Lorente B."/>
            <person name="Cabral C."/>
            <person name="Frias J."/>
            <person name="Faria J."/>
            <person name="Toubarro D."/>
        </authorList>
    </citation>
    <scope>NUCLEOTIDE SEQUENCE [LARGE SCALE GENOMIC DNA]</scope>
    <source>
        <strain evidence="10">ZMCS4</strain>
    </source>
</reference>
<reference evidence="9 10" key="2">
    <citation type="submission" date="2023-12" db="EMBL/GenBank/DDBJ databases">
        <authorList>
            <consortium name="Cladostephus spongiosus"/>
            <person name="Lorente B."/>
            <person name="Cabral C."/>
            <person name="Frias J."/>
            <person name="Faria J."/>
            <person name="Toubarro D."/>
        </authorList>
    </citation>
    <scope>NUCLEOTIDE SEQUENCE [LARGE SCALE GENOMIC DNA]</scope>
    <source>
        <strain evidence="9 10">ZMCS4</strain>
    </source>
</reference>
<keyword evidence="10" id="KW-1185">Reference proteome</keyword>
<gene>
    <name evidence="9" type="ORF">SNR37_002327</name>
</gene>
<keyword evidence="7" id="KW-0998">Cell outer membrane</keyword>
<sequence length="417" mass="44800">MKIRKLPLALLAASATFTAAHVNAAGFQLVEHSASGLGRSFAGEAAIADNAAVMARNPAAMSMFDTIAVSGALSYIAPDVYVKGNTGVDGIDQALTNNDVVPGAAVPAGYFIQPLSDKWAWGVGMFSNFGLSTDYPEDYAAGALAGQTELITLNLNPNVSYRINDQFSIGAGLNAVYGTAKLVRNFGTGGPFPPSGTAASLEGDGWGFGWNVGGMWEVNEDHRFGISYRSKVDLDFKGDYHSDIPEGLSDNPYGTGGQTIGGELTLNLPDIFEVSGYNRLNDAFAVHYSYVWTGWSTFQEINATSEGIGSVLNKQEQFSDSYRVSFGGTWYLNQAWELRAGMAFDQSPSRTHKTISIPDNDRYNYGVGFTYHLSDKGSIDTGFTYIQGKEGAFNEEGVEFVSKGDAYIAAIQYNHSF</sequence>
<evidence type="ECO:0000256" key="5">
    <source>
        <dbReference type="ARBA" id="ARBA00022729"/>
    </source>
</evidence>
<comment type="caution">
    <text evidence="9">The sequence shown here is derived from an EMBL/GenBank/DDBJ whole genome shotgun (WGS) entry which is preliminary data.</text>
</comment>
<dbReference type="PANTHER" id="PTHR35093">
    <property type="entry name" value="OUTER MEMBRANE PROTEIN NMB0088-RELATED"/>
    <property type="match status" value="1"/>
</dbReference>
<dbReference type="PANTHER" id="PTHR35093:SF8">
    <property type="entry name" value="OUTER MEMBRANE PROTEIN NMB0088-RELATED"/>
    <property type="match status" value="1"/>
</dbReference>
<evidence type="ECO:0000256" key="2">
    <source>
        <dbReference type="ARBA" id="ARBA00008163"/>
    </source>
</evidence>
<dbReference type="RefSeq" id="WP_329774311.1">
    <property type="nucleotide sequence ID" value="NZ_JAYDYW010000004.1"/>
</dbReference>